<dbReference type="Gene3D" id="2.60.40.420">
    <property type="entry name" value="Cupredoxins - blue copper proteins"/>
    <property type="match status" value="3"/>
</dbReference>
<dbReference type="SUPFAM" id="SSF49503">
    <property type="entry name" value="Cupredoxins"/>
    <property type="match status" value="2"/>
</dbReference>
<evidence type="ECO:0008006" key="11">
    <source>
        <dbReference type="Google" id="ProtNLM"/>
    </source>
</evidence>
<keyword evidence="5" id="KW-0732">Signal</keyword>
<evidence type="ECO:0000256" key="3">
    <source>
        <dbReference type="ARBA" id="ARBA00023002"/>
    </source>
</evidence>
<dbReference type="Pfam" id="PF07732">
    <property type="entry name" value="Cu-oxidase_3"/>
    <property type="match status" value="1"/>
</dbReference>
<dbReference type="GO" id="GO:0005507">
    <property type="term" value="F:copper ion binding"/>
    <property type="evidence" value="ECO:0007669"/>
    <property type="project" value="InterPro"/>
</dbReference>
<dbReference type="InterPro" id="IPR045087">
    <property type="entry name" value="Cu-oxidase_fam"/>
</dbReference>
<feature type="signal peptide" evidence="5">
    <location>
        <begin position="1"/>
        <end position="27"/>
    </location>
</feature>
<evidence type="ECO:0000256" key="1">
    <source>
        <dbReference type="ARBA" id="ARBA00010609"/>
    </source>
</evidence>
<dbReference type="Pfam" id="PF07731">
    <property type="entry name" value="Cu-oxidase_2"/>
    <property type="match status" value="1"/>
</dbReference>
<name>A0A7C8NKQ6_ORBOL</name>
<accession>A0A7C8NKQ6</accession>
<evidence type="ECO:0000313" key="9">
    <source>
        <dbReference type="EMBL" id="KAF3136109.1"/>
    </source>
</evidence>
<evidence type="ECO:0000256" key="2">
    <source>
        <dbReference type="ARBA" id="ARBA00022723"/>
    </source>
</evidence>
<dbReference type="InterPro" id="IPR002355">
    <property type="entry name" value="Cu_oxidase_Cu_BS"/>
</dbReference>
<reference evidence="9 10" key="1">
    <citation type="submission" date="2019-06" db="EMBL/GenBank/DDBJ databases">
        <authorList>
            <person name="Palmer J.M."/>
        </authorList>
    </citation>
    <scope>NUCLEOTIDE SEQUENCE [LARGE SCALE GENOMIC DNA]</scope>
    <source>
        <strain evidence="9 10">TWF703</strain>
    </source>
</reference>
<dbReference type="CDD" id="cd13854">
    <property type="entry name" value="CuRO_1_MaLCC_like"/>
    <property type="match status" value="1"/>
</dbReference>
<comment type="caution">
    <text evidence="9">The sequence shown here is derived from an EMBL/GenBank/DDBJ whole genome shotgun (WGS) entry which is preliminary data.</text>
</comment>
<keyword evidence="2" id="KW-0479">Metal-binding</keyword>
<evidence type="ECO:0000259" key="8">
    <source>
        <dbReference type="Pfam" id="PF07732"/>
    </source>
</evidence>
<dbReference type="FunFam" id="2.60.40.420:FF:000045">
    <property type="entry name" value="Laccase 2"/>
    <property type="match status" value="1"/>
</dbReference>
<evidence type="ECO:0000259" key="7">
    <source>
        <dbReference type="Pfam" id="PF07731"/>
    </source>
</evidence>
<feature type="domain" description="Plastocyanin-like" evidence="6">
    <location>
        <begin position="279"/>
        <end position="433"/>
    </location>
</feature>
<proteinExistence type="inferred from homology"/>
<evidence type="ECO:0000313" key="10">
    <source>
        <dbReference type="Proteomes" id="UP000480548"/>
    </source>
</evidence>
<dbReference type="EMBL" id="WIQZ01000030">
    <property type="protein sequence ID" value="KAF3136109.1"/>
    <property type="molecule type" value="Genomic_DNA"/>
</dbReference>
<feature type="chain" id="PRO_5029000909" description="Laccase" evidence="5">
    <location>
        <begin position="28"/>
        <end position="716"/>
    </location>
</feature>
<dbReference type="CDD" id="cd13880">
    <property type="entry name" value="CuRO_2_MaLCC_like"/>
    <property type="match status" value="1"/>
</dbReference>
<gene>
    <name evidence="9" type="ORF">TWF703_005754</name>
</gene>
<dbReference type="InterPro" id="IPR001117">
    <property type="entry name" value="Cu-oxidase_2nd"/>
</dbReference>
<dbReference type="PROSITE" id="PS00080">
    <property type="entry name" value="MULTICOPPER_OXIDASE2"/>
    <property type="match status" value="1"/>
</dbReference>
<organism evidence="9 10">
    <name type="scientific">Orbilia oligospora</name>
    <name type="common">Nematode-trapping fungus</name>
    <name type="synonym">Arthrobotrys oligospora</name>
    <dbReference type="NCBI Taxonomy" id="2813651"/>
    <lineage>
        <taxon>Eukaryota</taxon>
        <taxon>Fungi</taxon>
        <taxon>Dikarya</taxon>
        <taxon>Ascomycota</taxon>
        <taxon>Pezizomycotina</taxon>
        <taxon>Orbiliomycetes</taxon>
        <taxon>Orbiliales</taxon>
        <taxon>Orbiliaceae</taxon>
        <taxon>Orbilia</taxon>
    </lineage>
</organism>
<keyword evidence="3" id="KW-0560">Oxidoreductase</keyword>
<dbReference type="AlphaFoldDB" id="A0A7C8NKQ6"/>
<dbReference type="Pfam" id="PF00394">
    <property type="entry name" value="Cu-oxidase"/>
    <property type="match status" value="1"/>
</dbReference>
<dbReference type="InterPro" id="IPR011707">
    <property type="entry name" value="Cu-oxidase-like_N"/>
</dbReference>
<comment type="similarity">
    <text evidence="1">Belongs to the multicopper oxidase family.</text>
</comment>
<dbReference type="PANTHER" id="PTHR11709:SF71">
    <property type="entry name" value="OXIDOREDUCTASE TPCJ"/>
    <property type="match status" value="1"/>
</dbReference>
<dbReference type="PANTHER" id="PTHR11709">
    <property type="entry name" value="MULTI-COPPER OXIDASE"/>
    <property type="match status" value="1"/>
</dbReference>
<dbReference type="PROSITE" id="PS00079">
    <property type="entry name" value="MULTICOPPER_OXIDASE1"/>
    <property type="match status" value="1"/>
</dbReference>
<dbReference type="Proteomes" id="UP000480548">
    <property type="component" value="Unassembled WGS sequence"/>
</dbReference>
<dbReference type="GO" id="GO:0016491">
    <property type="term" value="F:oxidoreductase activity"/>
    <property type="evidence" value="ECO:0007669"/>
    <property type="project" value="UniProtKB-KW"/>
</dbReference>
<sequence>MSLWKETLFSCWLAICQFWGLNTYTYTSEIFRIDEIKGHLIPSILHSPSIDKNPSSLDPEDRSTYTCEGDADFKSKINSLRPPENGITCNTPDTRQTWCNITSGKVQDRNPKINNICFDYETPVYTGEQIGFPNGVDKIKKITVEITYGDIWPDGYRKENAMLVNGKYPGELIEAYWGQAIEFTVINKLGVNPGEIRNGTAIHPHGLRLWGNPQNDGVPGITQCPIPPGSSYTYTWDIHQYGTTWYHSHLSLQYPNGIVGPMILHGPKSGNYDIDIGAILLTDWYHENPFSLYSEALKRAQVADSTLINGKGKFDCSSVTEKERCREGSYWETTIESGKWHLLRFVNTATSETFRVSIDNHNMTIITADFTSVRPSKPVKFIDIAIGQRYEVLVYGTYAEGDFWLRSEPLNCSKGGKQIKNENVARGIIRYNRNSGEDPASKTHLCSTDLPKRCQDVEMENIVPVLSRDNHHVEFEEVYNASRKLQVSLVKPKNEERAARLELGKQMPLRNSTSSEPRLDSGERLWQIYGIPMRLDWSNPALDMLNEDSKPTDFPESYTVIEARPDGGDGMKNVVFHISGNAAPGTPGGTMHPIHVWPQKSGFRSCRRFTQGSGKFDEESTSRALFNPVRRDVATMPPDGYLIISFPVDNNGMWLLHCHLAWHASQGLALMILERTEGVQGPTSARAQKLPGENCQRWKAYISASPTPNPMDDSGI</sequence>
<keyword evidence="4" id="KW-0186">Copper</keyword>
<evidence type="ECO:0000256" key="5">
    <source>
        <dbReference type="SAM" id="SignalP"/>
    </source>
</evidence>
<evidence type="ECO:0000256" key="4">
    <source>
        <dbReference type="ARBA" id="ARBA00023008"/>
    </source>
</evidence>
<dbReference type="InterPro" id="IPR033138">
    <property type="entry name" value="Cu_oxidase_CS"/>
</dbReference>
<feature type="domain" description="Plastocyanin-like" evidence="8">
    <location>
        <begin position="146"/>
        <end position="268"/>
    </location>
</feature>
<dbReference type="InterPro" id="IPR011706">
    <property type="entry name" value="Cu-oxidase_C"/>
</dbReference>
<feature type="domain" description="Plastocyanin-like" evidence="7">
    <location>
        <begin position="591"/>
        <end position="676"/>
    </location>
</feature>
<protein>
    <recommendedName>
        <fullName evidence="11">Laccase</fullName>
    </recommendedName>
</protein>
<dbReference type="InterPro" id="IPR008972">
    <property type="entry name" value="Cupredoxin"/>
</dbReference>
<evidence type="ECO:0000259" key="6">
    <source>
        <dbReference type="Pfam" id="PF00394"/>
    </source>
</evidence>